<proteinExistence type="predicted"/>
<dbReference type="EMBL" id="PREU01000002">
    <property type="protein sequence ID" value="PPA77508.1"/>
    <property type="molecule type" value="Genomic_DNA"/>
</dbReference>
<sequence>MRRRPGFILNTRTSTALEQAAIPRSEWFGRNQTGVEAYPDKTFNDLATDQSKITNCRWQAQSN</sequence>
<accession>A0A2S5GWZ2</accession>
<dbReference type="AlphaFoldDB" id="A0A2S5GWZ2"/>
<reference evidence="1 2" key="1">
    <citation type="submission" date="2018-02" db="EMBL/GenBank/DDBJ databases">
        <title>Draft Genome of Achromobacter spanius stain 6.</title>
        <authorList>
            <person name="Gunasekera T.S."/>
            <person name="Radwan O."/>
            <person name="Ruiz O.N."/>
        </authorList>
    </citation>
    <scope>NUCLEOTIDE SEQUENCE [LARGE SCALE GENOMIC DNA]</scope>
    <source>
        <strain evidence="1 2">6</strain>
    </source>
</reference>
<dbReference type="OrthoDB" id="5666689at2"/>
<evidence type="ECO:0000313" key="2">
    <source>
        <dbReference type="Proteomes" id="UP000239990"/>
    </source>
</evidence>
<name>A0A2S5GWZ2_9BURK</name>
<evidence type="ECO:0000313" key="1">
    <source>
        <dbReference type="EMBL" id="PPA77508.1"/>
    </source>
</evidence>
<dbReference type="Proteomes" id="UP000239990">
    <property type="component" value="Unassembled WGS sequence"/>
</dbReference>
<organism evidence="1 2">
    <name type="scientific">Achromobacter spanius</name>
    <dbReference type="NCBI Taxonomy" id="217203"/>
    <lineage>
        <taxon>Bacteria</taxon>
        <taxon>Pseudomonadati</taxon>
        <taxon>Pseudomonadota</taxon>
        <taxon>Betaproteobacteria</taxon>
        <taxon>Burkholderiales</taxon>
        <taxon>Alcaligenaceae</taxon>
        <taxon>Achromobacter</taxon>
    </lineage>
</organism>
<gene>
    <name evidence="1" type="ORF">C4E15_05665</name>
</gene>
<protein>
    <submittedName>
        <fullName evidence="1">Uncharacterized protein</fullName>
    </submittedName>
</protein>
<comment type="caution">
    <text evidence="1">The sequence shown here is derived from an EMBL/GenBank/DDBJ whole genome shotgun (WGS) entry which is preliminary data.</text>
</comment>